<accession>A0A8T2SDJ8</accession>
<keyword evidence="1" id="KW-0732">Signal</keyword>
<dbReference type="EMBL" id="CM035425">
    <property type="protein sequence ID" value="KAH7331186.1"/>
    <property type="molecule type" value="Genomic_DNA"/>
</dbReference>
<feature type="chain" id="PRO_5035950125" evidence="1">
    <location>
        <begin position="24"/>
        <end position="56"/>
    </location>
</feature>
<protein>
    <submittedName>
        <fullName evidence="2">Uncharacterized protein</fullName>
    </submittedName>
</protein>
<organism evidence="2 3">
    <name type="scientific">Ceratopteris richardii</name>
    <name type="common">Triangle waterfern</name>
    <dbReference type="NCBI Taxonomy" id="49495"/>
    <lineage>
        <taxon>Eukaryota</taxon>
        <taxon>Viridiplantae</taxon>
        <taxon>Streptophyta</taxon>
        <taxon>Embryophyta</taxon>
        <taxon>Tracheophyta</taxon>
        <taxon>Polypodiopsida</taxon>
        <taxon>Polypodiidae</taxon>
        <taxon>Polypodiales</taxon>
        <taxon>Pteridineae</taxon>
        <taxon>Pteridaceae</taxon>
        <taxon>Parkerioideae</taxon>
        <taxon>Ceratopteris</taxon>
    </lineage>
</organism>
<evidence type="ECO:0000313" key="2">
    <source>
        <dbReference type="EMBL" id="KAH7331186.1"/>
    </source>
</evidence>
<dbReference type="Proteomes" id="UP000825935">
    <property type="component" value="Chromosome 20"/>
</dbReference>
<evidence type="ECO:0000313" key="3">
    <source>
        <dbReference type="Proteomes" id="UP000825935"/>
    </source>
</evidence>
<evidence type="ECO:0000256" key="1">
    <source>
        <dbReference type="SAM" id="SignalP"/>
    </source>
</evidence>
<name>A0A8T2SDJ8_CERRI</name>
<comment type="caution">
    <text evidence="2">The sequence shown here is derived from an EMBL/GenBank/DDBJ whole genome shotgun (WGS) entry which is preliminary data.</text>
</comment>
<gene>
    <name evidence="2" type="ORF">KP509_20G019000</name>
</gene>
<feature type="signal peptide" evidence="1">
    <location>
        <begin position="1"/>
        <end position="23"/>
    </location>
</feature>
<keyword evidence="3" id="KW-1185">Reference proteome</keyword>
<sequence>MQEIFFLLTFFFSNVDIFGNCLCFPCWIVACQPFNNAYRVTESRMDKNNVNNLMMS</sequence>
<reference evidence="2" key="1">
    <citation type="submission" date="2021-08" db="EMBL/GenBank/DDBJ databases">
        <title>WGS assembly of Ceratopteris richardii.</title>
        <authorList>
            <person name="Marchant D.B."/>
            <person name="Chen G."/>
            <person name="Jenkins J."/>
            <person name="Shu S."/>
            <person name="Leebens-Mack J."/>
            <person name="Grimwood J."/>
            <person name="Schmutz J."/>
            <person name="Soltis P."/>
            <person name="Soltis D."/>
            <person name="Chen Z.-H."/>
        </authorList>
    </citation>
    <scope>NUCLEOTIDE SEQUENCE</scope>
    <source>
        <strain evidence="2">Whitten #5841</strain>
        <tissue evidence="2">Leaf</tissue>
    </source>
</reference>
<dbReference type="AlphaFoldDB" id="A0A8T2SDJ8"/>
<proteinExistence type="predicted"/>